<dbReference type="AlphaFoldDB" id="A0A9W4B841"/>
<gene>
    <name evidence="1" type="ORF">MGALJ_13820</name>
</gene>
<accession>A0A9W4B841</accession>
<evidence type="ECO:0000313" key="2">
    <source>
        <dbReference type="Proteomes" id="UP000465785"/>
    </source>
</evidence>
<name>A0A9W4B841_9MYCO</name>
<organism evidence="1 2">
    <name type="scientific">Mycobacterium gallinarum</name>
    <dbReference type="NCBI Taxonomy" id="39689"/>
    <lineage>
        <taxon>Bacteria</taxon>
        <taxon>Bacillati</taxon>
        <taxon>Actinomycetota</taxon>
        <taxon>Actinomycetes</taxon>
        <taxon>Mycobacteriales</taxon>
        <taxon>Mycobacteriaceae</taxon>
        <taxon>Mycobacterium</taxon>
    </lineage>
</organism>
<keyword evidence="2" id="KW-1185">Reference proteome</keyword>
<protein>
    <submittedName>
        <fullName evidence="1">Uncharacterized protein</fullName>
    </submittedName>
</protein>
<dbReference type="Proteomes" id="UP000465785">
    <property type="component" value="Chromosome"/>
</dbReference>
<dbReference type="EMBL" id="AP022601">
    <property type="protein sequence ID" value="BBY91713.1"/>
    <property type="molecule type" value="Genomic_DNA"/>
</dbReference>
<proteinExistence type="predicted"/>
<evidence type="ECO:0000313" key="1">
    <source>
        <dbReference type="EMBL" id="BBY91713.1"/>
    </source>
</evidence>
<sequence>MGALCELVSNLEWGNPDELAGAYLGLSTPHPEAAKQRLRLEKGWASTGKWAQLHRARRVIGLTRATRRLLDPEIKSV</sequence>
<dbReference type="KEGG" id="mgau:MGALJ_13820"/>
<reference evidence="1 2" key="1">
    <citation type="journal article" date="2019" name="Emerg. Microbes Infect.">
        <title>Comprehensive subspecies identification of 175 nontuberculous mycobacteria species based on 7547 genomic profiles.</title>
        <authorList>
            <person name="Matsumoto Y."/>
            <person name="Kinjo T."/>
            <person name="Motooka D."/>
            <person name="Nabeya D."/>
            <person name="Jung N."/>
            <person name="Uechi K."/>
            <person name="Horii T."/>
            <person name="Iida T."/>
            <person name="Fujita J."/>
            <person name="Nakamura S."/>
        </authorList>
    </citation>
    <scope>NUCLEOTIDE SEQUENCE [LARGE SCALE GENOMIC DNA]</scope>
    <source>
        <strain evidence="1 2">JCM 6399</strain>
    </source>
</reference>